<reference evidence="2 3" key="1">
    <citation type="submission" date="2018-08" db="EMBL/GenBank/DDBJ databases">
        <title>A genome reference for cultivated species of the human gut microbiota.</title>
        <authorList>
            <person name="Zou Y."/>
            <person name="Xue W."/>
            <person name="Luo G."/>
        </authorList>
    </citation>
    <scope>NUCLEOTIDE SEQUENCE [LARGE SCALE GENOMIC DNA]</scope>
    <source>
        <strain evidence="2 3">AF45-17</strain>
    </source>
</reference>
<keyword evidence="1" id="KW-0812">Transmembrane</keyword>
<organism evidence="2 3">
    <name type="scientific">Coprococcus catus</name>
    <dbReference type="NCBI Taxonomy" id="116085"/>
    <lineage>
        <taxon>Bacteria</taxon>
        <taxon>Bacillati</taxon>
        <taxon>Bacillota</taxon>
        <taxon>Clostridia</taxon>
        <taxon>Lachnospirales</taxon>
        <taxon>Lachnospiraceae</taxon>
        <taxon>Coprococcus</taxon>
    </lineage>
</organism>
<sequence>MTAGAVAEIEGRKVTKKEALVAGLTGLASGALSGAIFGMTGILTPKKIFEYQWLGNIAVAGIAAGLAADGSARDRVDAALNDMVKAAVTGLTFAPPVPVLESNGNTILGVAVGGIYDMSIAKANSNRKNNTSRISVSSSSKSGYSESFCQGGAWIFFILLTQILSLLLPE</sequence>
<name>A0A3E2TMN6_9FIRM</name>
<dbReference type="Proteomes" id="UP000260773">
    <property type="component" value="Unassembled WGS sequence"/>
</dbReference>
<protein>
    <submittedName>
        <fullName evidence="2">Uncharacterized protein</fullName>
    </submittedName>
</protein>
<gene>
    <name evidence="2" type="ORF">DW070_09900</name>
</gene>
<dbReference type="RefSeq" id="WP_117528514.1">
    <property type="nucleotide sequence ID" value="NZ_JAQDKA010000004.1"/>
</dbReference>
<evidence type="ECO:0000256" key="1">
    <source>
        <dbReference type="SAM" id="Phobius"/>
    </source>
</evidence>
<feature type="transmembrane region" description="Helical" evidence="1">
    <location>
        <begin position="19"/>
        <end position="39"/>
    </location>
</feature>
<dbReference type="EMBL" id="QVEP01000023">
    <property type="protein sequence ID" value="RGB79555.1"/>
    <property type="molecule type" value="Genomic_DNA"/>
</dbReference>
<evidence type="ECO:0000313" key="3">
    <source>
        <dbReference type="Proteomes" id="UP000260773"/>
    </source>
</evidence>
<comment type="caution">
    <text evidence="2">The sequence shown here is derived from an EMBL/GenBank/DDBJ whole genome shotgun (WGS) entry which is preliminary data.</text>
</comment>
<keyword evidence="1" id="KW-1133">Transmembrane helix</keyword>
<dbReference type="AlphaFoldDB" id="A0A3E2TMN6"/>
<keyword evidence="1" id="KW-0472">Membrane</keyword>
<accession>A0A3E2TMN6</accession>
<proteinExistence type="predicted"/>
<evidence type="ECO:0000313" key="2">
    <source>
        <dbReference type="EMBL" id="RGB79555.1"/>
    </source>
</evidence>